<name>A0A8D2MI72_ZONAL</name>
<feature type="domain" description="Large ribosomal subunit protein uL2 C-terminal" evidence="5">
    <location>
        <begin position="143"/>
        <end position="206"/>
    </location>
</feature>
<dbReference type="Proteomes" id="UP000694413">
    <property type="component" value="Unassembled WGS sequence"/>
</dbReference>
<dbReference type="InterPro" id="IPR014722">
    <property type="entry name" value="Rib_uL2_dom2"/>
</dbReference>
<keyword evidence="3" id="KW-0687">Ribonucleoprotein</keyword>
<comment type="similarity">
    <text evidence="1">Belongs to the universal ribosomal protein uL2 family.</text>
</comment>
<evidence type="ECO:0000256" key="2">
    <source>
        <dbReference type="ARBA" id="ARBA00022980"/>
    </source>
</evidence>
<protein>
    <recommendedName>
        <fullName evidence="5">Large ribosomal subunit protein uL2 C-terminal domain-containing protein</fullName>
    </recommendedName>
</protein>
<feature type="region of interest" description="Disordered" evidence="4">
    <location>
        <begin position="55"/>
        <end position="77"/>
    </location>
</feature>
<evidence type="ECO:0000313" key="7">
    <source>
        <dbReference type="Proteomes" id="UP000694413"/>
    </source>
</evidence>
<evidence type="ECO:0000259" key="5">
    <source>
        <dbReference type="SMART" id="SM01382"/>
    </source>
</evidence>
<dbReference type="InterPro" id="IPR008991">
    <property type="entry name" value="Translation_prot_SH3-like_sf"/>
</dbReference>
<keyword evidence="2" id="KW-0689">Ribosomal protein</keyword>
<reference evidence="6" key="2">
    <citation type="submission" date="2025-09" db="UniProtKB">
        <authorList>
            <consortium name="Ensembl"/>
        </authorList>
    </citation>
    <scope>IDENTIFICATION</scope>
</reference>
<evidence type="ECO:0000256" key="3">
    <source>
        <dbReference type="ARBA" id="ARBA00023274"/>
    </source>
</evidence>
<dbReference type="Gene3D" id="2.30.30.30">
    <property type="match status" value="1"/>
</dbReference>
<dbReference type="SMART" id="SM01382">
    <property type="entry name" value="Ribosomal_L2_C"/>
    <property type="match status" value="1"/>
</dbReference>
<dbReference type="Ensembl" id="ENSZALT00000010221.1">
    <property type="protein sequence ID" value="ENSZALP00000007096.1"/>
    <property type="gene ID" value="ENSZALG00000006361.1"/>
</dbReference>
<dbReference type="InterPro" id="IPR022669">
    <property type="entry name" value="Ribosomal_uL2_C"/>
</dbReference>
<dbReference type="GO" id="GO:0005840">
    <property type="term" value="C:ribosome"/>
    <property type="evidence" value="ECO:0007669"/>
    <property type="project" value="UniProtKB-KW"/>
</dbReference>
<reference evidence="6" key="1">
    <citation type="submission" date="2025-08" db="UniProtKB">
        <authorList>
            <consortium name="Ensembl"/>
        </authorList>
    </citation>
    <scope>IDENTIFICATION</scope>
</reference>
<dbReference type="AlphaFoldDB" id="A0A8D2MI72"/>
<organism evidence="6 7">
    <name type="scientific">Zonotrichia albicollis</name>
    <name type="common">White-throated sparrow</name>
    <name type="synonym">Fringilla albicollis</name>
    <dbReference type="NCBI Taxonomy" id="44394"/>
    <lineage>
        <taxon>Eukaryota</taxon>
        <taxon>Metazoa</taxon>
        <taxon>Chordata</taxon>
        <taxon>Craniata</taxon>
        <taxon>Vertebrata</taxon>
        <taxon>Euteleostomi</taxon>
        <taxon>Archelosauria</taxon>
        <taxon>Archosauria</taxon>
        <taxon>Dinosauria</taxon>
        <taxon>Saurischia</taxon>
        <taxon>Theropoda</taxon>
        <taxon>Coelurosauria</taxon>
        <taxon>Aves</taxon>
        <taxon>Neognathae</taxon>
        <taxon>Neoaves</taxon>
        <taxon>Telluraves</taxon>
        <taxon>Australaves</taxon>
        <taxon>Passeriformes</taxon>
        <taxon>Passerellidae</taxon>
        <taxon>Zonotrichia</taxon>
    </lineage>
</organism>
<proteinExistence type="inferred from homology"/>
<keyword evidence="7" id="KW-1185">Reference proteome</keyword>
<feature type="compositionally biased region" description="Polar residues" evidence="4">
    <location>
        <begin position="67"/>
        <end position="77"/>
    </location>
</feature>
<evidence type="ECO:0000256" key="1">
    <source>
        <dbReference type="ARBA" id="ARBA00005636"/>
    </source>
</evidence>
<sequence>MQCLLPSSNVPQGFLDSQSNPLATTQQAVKARSGLTHIPLCPKTRALLGTQTSPHVALKSVSKPRKTSPNQFPQPSESGITQYKVTVLVICLDPCLSRDHGQDCLFQQLTQAISGRWIIATENMQPGSTITNSPHISRMAVSAGEGDAYPLGALPVGTLICNLESHPGKGAQYIRAAGMFPHREPALCRGLAEHRWRGGQGDTALAGQ</sequence>
<dbReference type="GO" id="GO:1990904">
    <property type="term" value="C:ribonucleoprotein complex"/>
    <property type="evidence" value="ECO:0007669"/>
    <property type="project" value="UniProtKB-KW"/>
</dbReference>
<evidence type="ECO:0000256" key="4">
    <source>
        <dbReference type="SAM" id="MobiDB-lite"/>
    </source>
</evidence>
<evidence type="ECO:0000313" key="6">
    <source>
        <dbReference type="Ensembl" id="ENSZALP00000007096.1"/>
    </source>
</evidence>
<dbReference type="GO" id="GO:0003735">
    <property type="term" value="F:structural constituent of ribosome"/>
    <property type="evidence" value="ECO:0007669"/>
    <property type="project" value="InterPro"/>
</dbReference>
<dbReference type="SUPFAM" id="SSF50104">
    <property type="entry name" value="Translation proteins SH3-like domain"/>
    <property type="match status" value="1"/>
</dbReference>
<accession>A0A8D2MI72</accession>
<dbReference type="GO" id="GO:0006412">
    <property type="term" value="P:translation"/>
    <property type="evidence" value="ECO:0007669"/>
    <property type="project" value="InterPro"/>
</dbReference>